<sequence length="361" mass="41943">MKKEEVDAHVRSVVDKLIEQMQENLGEWIAPWHNGFLEPKNAITHHLFSGMNATLLWMSSLDNTFQSDEWATLKQWNTKKAKVKIRSKGTRLFRPIYAKKNKPSDEDYIIYFKPYTVFNADQVNNYNPAHPDLFADDMPIDPSADKFIARCKANITHGNTDAFYRVYEDKIYLPFPTNFVDSSHGSKQHNYYATAIHELIHWSGHDTRMRRNLANNSTEQYAYEELVAELGAAIICTRLENTITPRTDHAAYLKSWIKHLKDDFHYLFKAVDDAKKAVHFLYELTGIENAEVDCEDKEFEQLNDNEAVEPEKIILTGFVSTLKVSTCCNHCHESYSVTLTRYENLSFCEQCSKPNKHLIEW</sequence>
<dbReference type="Pfam" id="PF08401">
    <property type="entry name" value="ArdcN"/>
    <property type="match status" value="1"/>
</dbReference>
<feature type="domain" description="Polyvalent protein metallopeptidase" evidence="2">
    <location>
        <begin position="143"/>
        <end position="271"/>
    </location>
</feature>
<name>Q3IEK8_PSET1</name>
<accession>Q3IEK8</accession>
<dbReference type="STRING" id="326442.PSHAa2095"/>
<dbReference type="eggNOG" id="COG4227">
    <property type="taxonomic scope" value="Bacteria"/>
</dbReference>
<dbReference type="GO" id="GO:0003697">
    <property type="term" value="F:single-stranded DNA binding"/>
    <property type="evidence" value="ECO:0007669"/>
    <property type="project" value="InterPro"/>
</dbReference>
<dbReference type="HOGENOM" id="CLU_041111_3_2_6"/>
<reference evidence="3 4" key="1">
    <citation type="journal article" date="2005" name="Genome Res.">
        <title>Coping with cold: the genome of the versatile marine Antarctica bacterium Pseudoalteromonas haloplanktis TAC125.</title>
        <authorList>
            <person name="Medigue C."/>
            <person name="Krin E."/>
            <person name="Pascal G."/>
            <person name="Barbe V."/>
            <person name="Bernsel A."/>
            <person name="Bertin P."/>
            <person name="Cheung F."/>
            <person name="Cruveiller S."/>
            <person name="Damico S."/>
            <person name="Duilio A."/>
            <person name="Fang G."/>
            <person name="Feller G."/>
            <person name="Mangenot S."/>
            <person name="Marino G."/>
            <person name="Nilsson J."/>
            <person name="Parilli E."/>
            <person name="Rocha E."/>
            <person name="Rouy Z."/>
            <person name="Sekowska A."/>
            <person name="Tutino M.L."/>
            <person name="Vallenet D."/>
            <person name="von Heijne G."/>
            <person name="Danchin A."/>
        </authorList>
    </citation>
    <scope>NUCLEOTIDE SEQUENCE [LARGE SCALE GENOMIC DNA]</scope>
    <source>
        <strain evidence="4">TAC 125</strain>
    </source>
</reference>
<proteinExistence type="predicted"/>
<dbReference type="InterPro" id="IPR013610">
    <property type="entry name" value="ArdC_N"/>
</dbReference>
<keyword evidence="4" id="KW-1185">Reference proteome</keyword>
<evidence type="ECO:0000259" key="2">
    <source>
        <dbReference type="Pfam" id="PF18818"/>
    </source>
</evidence>
<dbReference type="EMBL" id="CR954246">
    <property type="protein sequence ID" value="CAI87151.1"/>
    <property type="molecule type" value="Genomic_DNA"/>
</dbReference>
<dbReference type="InterPro" id="IPR041459">
    <property type="entry name" value="MPTase-PolyVal"/>
</dbReference>
<gene>
    <name evidence="3" type="ordered locus">PSHAa2095</name>
</gene>
<feature type="domain" description="N-terminal" evidence="1">
    <location>
        <begin position="12"/>
        <end position="118"/>
    </location>
</feature>
<evidence type="ECO:0000313" key="4">
    <source>
        <dbReference type="Proteomes" id="UP000006843"/>
    </source>
</evidence>
<dbReference type="AlphaFoldDB" id="Q3IEK8"/>
<evidence type="ECO:0000313" key="3">
    <source>
        <dbReference type="EMBL" id="CAI87151.1"/>
    </source>
</evidence>
<dbReference type="PATRIC" id="fig|326442.8.peg.2020"/>
<dbReference type="KEGG" id="pha:PSHAa2095"/>
<dbReference type="Pfam" id="PF18818">
    <property type="entry name" value="MPTase-PolyVal"/>
    <property type="match status" value="1"/>
</dbReference>
<protein>
    <submittedName>
        <fullName evidence="3">Orphan protein</fullName>
    </submittedName>
</protein>
<dbReference type="Proteomes" id="UP000006843">
    <property type="component" value="Chromosome I"/>
</dbReference>
<organism evidence="3 4">
    <name type="scientific">Pseudoalteromonas translucida (strain TAC 125)</name>
    <dbReference type="NCBI Taxonomy" id="326442"/>
    <lineage>
        <taxon>Bacteria</taxon>
        <taxon>Pseudomonadati</taxon>
        <taxon>Pseudomonadota</taxon>
        <taxon>Gammaproteobacteria</taxon>
        <taxon>Alteromonadales</taxon>
        <taxon>Pseudoalteromonadaceae</taxon>
        <taxon>Pseudoalteromonas</taxon>
    </lineage>
</organism>
<evidence type="ECO:0000259" key="1">
    <source>
        <dbReference type="Pfam" id="PF08401"/>
    </source>
</evidence>
<dbReference type="BioCyc" id="PHAL326442:PSHA_RS10355-MONOMER"/>